<dbReference type="RefSeq" id="WP_180940390.1">
    <property type="nucleotide sequence ID" value="NZ_CP041238.1"/>
</dbReference>
<dbReference type="InterPro" id="IPR051398">
    <property type="entry name" value="Polysacch_Deacetylase"/>
</dbReference>
<dbReference type="PANTHER" id="PTHR34216:SF7">
    <property type="entry name" value="POLY-BETA-1,6-N-ACETYL-D-GLUCOSAMINE N-DEACETYLASE"/>
    <property type="match status" value="1"/>
</dbReference>
<evidence type="ECO:0000256" key="2">
    <source>
        <dbReference type="ARBA" id="ARBA00010973"/>
    </source>
</evidence>
<name>A0A859QU85_9HYPH</name>
<protein>
    <recommendedName>
        <fullName evidence="3">Chitooligosaccharide deacetylase</fullName>
    </recommendedName>
    <alternativeName>
        <fullName evidence="5">Nodulation protein B</fullName>
    </alternativeName>
</protein>
<keyword evidence="7" id="KW-1185">Reference proteome</keyword>
<dbReference type="EMBL" id="CP041238">
    <property type="protein sequence ID" value="QLL60828.1"/>
    <property type="molecule type" value="Genomic_DNA"/>
</dbReference>
<evidence type="ECO:0000256" key="1">
    <source>
        <dbReference type="ARBA" id="ARBA00003236"/>
    </source>
</evidence>
<evidence type="ECO:0000313" key="6">
    <source>
        <dbReference type="EMBL" id="QLL60828.1"/>
    </source>
</evidence>
<sequence length="351" mass="38190">MKQGIARVVRNRVRRVAIGGGLEIAQLLARSGLMTGARGCGAIFTLHHVRPRIPRAFDPNAHLEITPTFLEEAILALKRDGYRFVALEDLPESLVLNDARPVACFTLDDGYRNNLEYALPVFEQHGVPFTVFVTGGYVDRTHTLWWETLADMLSTASAFRFDFGSGTETMRAASAAEKQAVFDRVSTYVRRHDEAGAVGKLNALARAQGIDPLAITTGLTLDKAGLRSLLQSPLASLGAHTISHRALARLSDAEAQREMSESAACVEAIAGRWPATFAYPYGDRYAVSERDHRLAERLGFTAAVTTQPATLSTGTASNLHALPRISLNGHFQNRRHVSALASGIPFRLMAG</sequence>
<organism evidence="6 7">
    <name type="scientific">Sinorhizobium mexicanum</name>
    <dbReference type="NCBI Taxonomy" id="375549"/>
    <lineage>
        <taxon>Bacteria</taxon>
        <taxon>Pseudomonadati</taxon>
        <taxon>Pseudomonadota</taxon>
        <taxon>Alphaproteobacteria</taxon>
        <taxon>Hyphomicrobiales</taxon>
        <taxon>Rhizobiaceae</taxon>
        <taxon>Sinorhizobium/Ensifer group</taxon>
        <taxon>Sinorhizobium</taxon>
    </lineage>
</organism>
<dbReference type="CDD" id="cd10968">
    <property type="entry name" value="CE4_Mlr8448_like_5s"/>
    <property type="match status" value="1"/>
</dbReference>
<dbReference type="Pfam" id="PF01522">
    <property type="entry name" value="Polysacc_deac_1"/>
    <property type="match status" value="1"/>
</dbReference>
<dbReference type="AlphaFoldDB" id="A0A859QU85"/>
<dbReference type="Proteomes" id="UP000510721">
    <property type="component" value="Chromosome"/>
</dbReference>
<evidence type="ECO:0000256" key="3">
    <source>
        <dbReference type="ARBA" id="ARBA00020071"/>
    </source>
</evidence>
<comment type="function">
    <text evidence="1">Is involved in generating a small heat-stable compound (Nod), an acylated oligomer of N-acetylglucosamine, that stimulates mitosis in various plant protoplasts.</text>
</comment>
<dbReference type="SUPFAM" id="SSF88713">
    <property type="entry name" value="Glycoside hydrolase/deacetylase"/>
    <property type="match status" value="1"/>
</dbReference>
<evidence type="ECO:0000256" key="4">
    <source>
        <dbReference type="ARBA" id="ARBA00022729"/>
    </source>
</evidence>
<dbReference type="GO" id="GO:0005975">
    <property type="term" value="P:carbohydrate metabolic process"/>
    <property type="evidence" value="ECO:0007669"/>
    <property type="project" value="InterPro"/>
</dbReference>
<dbReference type="InterPro" id="IPR011330">
    <property type="entry name" value="Glyco_hydro/deAcase_b/a-brl"/>
</dbReference>
<dbReference type="InterPro" id="IPR002509">
    <property type="entry name" value="NODB_dom"/>
</dbReference>
<proteinExistence type="inferred from homology"/>
<dbReference type="PROSITE" id="PS51677">
    <property type="entry name" value="NODB"/>
    <property type="match status" value="1"/>
</dbReference>
<reference evidence="6 7" key="1">
    <citation type="submission" date="2019-06" db="EMBL/GenBank/DDBJ databases">
        <title>Complete genome sequence of Ensifer mexicanus ITTG R7 isolated from nodules of Acacia angustissima (Mill.) Kuntze.</title>
        <authorList>
            <person name="Rincon-Rosales R."/>
            <person name="Rogel M.A."/>
            <person name="Guerrero G."/>
            <person name="Rincon-Molina C.I."/>
            <person name="Lopez-Lopez A."/>
            <person name="Martinez-Romero E."/>
        </authorList>
    </citation>
    <scope>NUCLEOTIDE SEQUENCE [LARGE SCALE GENOMIC DNA]</scope>
    <source>
        <strain evidence="6 7">ITTG R7</strain>
    </source>
</reference>
<dbReference type="Gene3D" id="3.20.20.370">
    <property type="entry name" value="Glycoside hydrolase/deacetylase"/>
    <property type="match status" value="1"/>
</dbReference>
<dbReference type="PANTHER" id="PTHR34216">
    <property type="match status" value="1"/>
</dbReference>
<comment type="similarity">
    <text evidence="2">Belongs to the polysaccharide deacetylase family.</text>
</comment>
<accession>A0A859QU85</accession>
<dbReference type="GO" id="GO:0016810">
    <property type="term" value="F:hydrolase activity, acting on carbon-nitrogen (but not peptide) bonds"/>
    <property type="evidence" value="ECO:0007669"/>
    <property type="project" value="InterPro"/>
</dbReference>
<evidence type="ECO:0000313" key="7">
    <source>
        <dbReference type="Proteomes" id="UP000510721"/>
    </source>
</evidence>
<evidence type="ECO:0000256" key="5">
    <source>
        <dbReference type="ARBA" id="ARBA00032976"/>
    </source>
</evidence>
<dbReference type="KEGG" id="emx:FKV68_04835"/>
<gene>
    <name evidence="6" type="ORF">FKV68_04835</name>
</gene>
<keyword evidence="4" id="KW-0732">Signal</keyword>